<keyword evidence="3" id="KW-1185">Reference proteome</keyword>
<sequence length="344" mass="36661">MRLTPARSSKKSAAATAHIDAITNDMLDTSASELLRRQPTAEGVETISFLERWSTSGTQEIVLHQKEIDGERSVWRFVGPSKDLPNMMKHVRAGGVPVAGGKRARRAEDERGPEDGEDEDEDEDDVEVPRNAPRTAAAAARPTAGRTRARTAAAAAAAAAAGVVFDQDPFVTPSTSAQRSSKSTSGRQDSGVRRAPKKARRVPTASSALAEASDDDGDATETEATTPRGSKRSTAKSTANRNPSDYNTNVTLRRSLRRRREVSEVSDSTVAASLDDLGSLCGGIDDLGFDVTDQGQSIDQCSRDCVATNYCILLCSTTDTEMGRGSVVPLPTASTSRVKVEHDL</sequence>
<feature type="compositionally biased region" description="Polar residues" evidence="1">
    <location>
        <begin position="235"/>
        <end position="249"/>
    </location>
</feature>
<evidence type="ECO:0000256" key="1">
    <source>
        <dbReference type="SAM" id="MobiDB-lite"/>
    </source>
</evidence>
<gene>
    <name evidence="2" type="primary">BQ5605_C035g11384</name>
    <name evidence="2" type="ORF">BQ5605_C035G11384</name>
</gene>
<name>A0A2X0MK38_9BASI</name>
<organism evidence="2 3">
    <name type="scientific">Microbotryum silenes-dioicae</name>
    <dbReference type="NCBI Taxonomy" id="796604"/>
    <lineage>
        <taxon>Eukaryota</taxon>
        <taxon>Fungi</taxon>
        <taxon>Dikarya</taxon>
        <taxon>Basidiomycota</taxon>
        <taxon>Pucciniomycotina</taxon>
        <taxon>Microbotryomycetes</taxon>
        <taxon>Microbotryales</taxon>
        <taxon>Microbotryaceae</taxon>
        <taxon>Microbotryum</taxon>
    </lineage>
</organism>
<dbReference type="EMBL" id="FQNC01000064">
    <property type="protein sequence ID" value="SGY97123.1"/>
    <property type="molecule type" value="Genomic_DNA"/>
</dbReference>
<feature type="compositionally biased region" description="Acidic residues" evidence="1">
    <location>
        <begin position="212"/>
        <end position="221"/>
    </location>
</feature>
<feature type="compositionally biased region" description="Acidic residues" evidence="1">
    <location>
        <begin position="115"/>
        <end position="126"/>
    </location>
</feature>
<reference evidence="2 3" key="1">
    <citation type="submission" date="2016-11" db="EMBL/GenBank/DDBJ databases">
        <authorList>
            <person name="Jaros S."/>
            <person name="Januszkiewicz K."/>
            <person name="Wedrychowicz H."/>
        </authorList>
    </citation>
    <scope>NUCLEOTIDE SEQUENCE [LARGE SCALE GENOMIC DNA]</scope>
</reference>
<accession>A0A2X0MK38</accession>
<dbReference type="AlphaFoldDB" id="A0A2X0MK38"/>
<dbReference type="Proteomes" id="UP000249464">
    <property type="component" value="Unassembled WGS sequence"/>
</dbReference>
<feature type="compositionally biased region" description="Low complexity" evidence="1">
    <location>
        <begin position="129"/>
        <end position="147"/>
    </location>
</feature>
<feature type="compositionally biased region" description="Low complexity" evidence="1">
    <location>
        <begin position="172"/>
        <end position="185"/>
    </location>
</feature>
<feature type="region of interest" description="Disordered" evidence="1">
    <location>
        <begin position="86"/>
        <end position="147"/>
    </location>
</feature>
<feature type="region of interest" description="Disordered" evidence="1">
    <location>
        <begin position="171"/>
        <end position="250"/>
    </location>
</feature>
<evidence type="ECO:0000313" key="2">
    <source>
        <dbReference type="EMBL" id="SGY97123.1"/>
    </source>
</evidence>
<proteinExistence type="predicted"/>
<evidence type="ECO:0000313" key="3">
    <source>
        <dbReference type="Proteomes" id="UP000249464"/>
    </source>
</evidence>
<protein>
    <submittedName>
        <fullName evidence="2">BQ5605_C035g11384 protein</fullName>
    </submittedName>
</protein>